<dbReference type="GO" id="GO:0004252">
    <property type="term" value="F:serine-type endopeptidase activity"/>
    <property type="evidence" value="ECO:0007669"/>
    <property type="project" value="InterPro"/>
</dbReference>
<comment type="cofactor">
    <cofactor evidence="1">
        <name>Ca(2+)</name>
        <dbReference type="ChEBI" id="CHEBI:29108"/>
    </cofactor>
</comment>
<evidence type="ECO:0000256" key="4">
    <source>
        <dbReference type="ARBA" id="ARBA00022801"/>
    </source>
</evidence>
<dbReference type="GO" id="GO:0006508">
    <property type="term" value="P:proteolysis"/>
    <property type="evidence" value="ECO:0007669"/>
    <property type="project" value="UniProtKB-KW"/>
</dbReference>
<dbReference type="InterPro" id="IPR000209">
    <property type="entry name" value="Peptidase_S8/S53_dom"/>
</dbReference>
<evidence type="ECO:0000256" key="1">
    <source>
        <dbReference type="ARBA" id="ARBA00001913"/>
    </source>
</evidence>
<dbReference type="GeneID" id="92353640"/>
<evidence type="ECO:0000256" key="8">
    <source>
        <dbReference type="SAM" id="Phobius"/>
    </source>
</evidence>
<dbReference type="Pfam" id="PF09286">
    <property type="entry name" value="Pro-kuma_activ"/>
    <property type="match status" value="1"/>
</dbReference>
<keyword evidence="6" id="KW-0106">Calcium</keyword>
<evidence type="ECO:0000259" key="9">
    <source>
        <dbReference type="PROSITE" id="PS51695"/>
    </source>
</evidence>
<dbReference type="PROSITE" id="PS51695">
    <property type="entry name" value="SEDOLISIN"/>
    <property type="match status" value="1"/>
</dbReference>
<evidence type="ECO:0000256" key="2">
    <source>
        <dbReference type="ARBA" id="ARBA00022670"/>
    </source>
</evidence>
<keyword evidence="7" id="KW-0865">Zymogen</keyword>
<dbReference type="InterPro" id="IPR023828">
    <property type="entry name" value="Peptidase_S8_Ser-AS"/>
</dbReference>
<sequence>MKSVLSTIVSLIILFSILTIITPVNGYSGTYIGPTLKGEKIGTISSSTIITIGILIPPKNMNLLYLTAEEVANHQTKPMSFKQVFSMFAQPQLENQIAKYLEEKGFSISLSNPFVIIAEAPASTVEETFHTTLYLYKYGNITYYKPYSTPIFPSFFNGVSILGLTNYTTYQYQLNTEVLGKVVNGKLIPQIPQVTTFQFSADMYSPEDIVGAYNITQGGKNVTVAIIDAYGDPLIYQDLQAFDKQFNLPQANLTIIPIGPYHSIFGLATGWDVETALDVETVHSIAPYAHIDLVVTASTGLIPAAIDYIVSEDLAQVVSMSFGITENLIGDTGFYFVFDGIPQPNLPYWDYYFELGTVEGISFFAAAGDEGAYGGTLISYGGVSFPASSPFVTAVGGTSLFVNVTSGYLSSQNSTATYGYETGWNIFDLDFPFISGGGGYSTYFPKPWYQYIINGTTKATPDVAADANPYTGLVIYVLGQEEVVGGTSLATPIWAGMAADIISVIHKPLGLFNNILYWIYSNSTLYNEAFHQITFGFNGVYSAHSGYNLVTGLGSPDWYGLLKAVEEYFAKPRLSISVTVTEPGVPYPWFMYNSTFNIIAKISYPNTTMVTNGSFLAYIFTTKGLLKTVPLTFNGTYWVGSYTITPGNPPNIWLVVVNGTSAGFSGVGAYEITVGLSIDIIEPIPYPFEISIPPNEVFQVEACIYYPNLTPVEYPSFTAYFIHNGKDIFNVTLLPTSAPGLYEGIYALVTPEPEGLYVMVINDSYSSAYTYETFGGINIETVVFTPIDDGFSSVSPGQNITIFSFTFDQSGLAIFSSNVTAFIYNPQGKLIASLPMKLAPDTVQFGDIIAFGTHEVNYTIPLNATPGIYTIITEAWYNSSIGVEEFNYTDYIYVSPYILHAQVKYQTTLYEGENIIIYANITYPNGTEVKYGEFQATLVPSELQFEQLALEFYTEIPLQYNSTLNEWVGIIKVPSINSTNIYQGSPVYTLAGPWNLEISGISPEGAIIESINNYLTVLPYTDIGTKILSPINATSIPLTYYNGNALELSQVYSPSLTLENGNFILDNVIIGSLTVKDATVTVIDSKVNTINAISSNVDLVSTKITDSKIGINAISSNVTLSSVVADNVEYLINQSANTNIILHGVTLNNVTSLSTIPEPKITYPTNITSLTSNITITVTGKYLKVLGVKVNGQSVPYTTSTTSSGIAVIIPFNSLSSPPGNNIITIKLSDGIEYNYTAIIYNDYPFIQIHSTLNDLSSSVTTLSSSLSRTTGLAIGGLVIAIIAVILFLILFRRGGKK</sequence>
<dbReference type="Gene3D" id="3.40.50.200">
    <property type="entry name" value="Peptidase S8/S53 domain"/>
    <property type="match status" value="1"/>
</dbReference>
<evidence type="ECO:0000256" key="3">
    <source>
        <dbReference type="ARBA" id="ARBA00022723"/>
    </source>
</evidence>
<proteinExistence type="predicted"/>
<keyword evidence="8" id="KW-0812">Transmembrane</keyword>
<dbReference type="PROSITE" id="PS00138">
    <property type="entry name" value="SUBTILASE_SER"/>
    <property type="match status" value="1"/>
</dbReference>
<dbReference type="PIRSF" id="PIRSF032623">
    <property type="entry name" value="Peptidase_SSO2181_prd"/>
    <property type="match status" value="1"/>
</dbReference>
<accession>A0AAT9GPD2</accession>
<keyword evidence="8" id="KW-0472">Membrane</keyword>
<dbReference type="CDD" id="cd04056">
    <property type="entry name" value="Peptidases_S53"/>
    <property type="match status" value="1"/>
</dbReference>
<organism evidence="10">
    <name type="scientific">Sulfurisphaera javensis</name>
    <dbReference type="NCBI Taxonomy" id="2049879"/>
    <lineage>
        <taxon>Archaea</taxon>
        <taxon>Thermoproteota</taxon>
        <taxon>Thermoprotei</taxon>
        <taxon>Sulfolobales</taxon>
        <taxon>Sulfolobaceae</taxon>
        <taxon>Sulfurisphaera</taxon>
    </lineage>
</organism>
<dbReference type="InterPro" id="IPR015366">
    <property type="entry name" value="S53_propep"/>
</dbReference>
<keyword evidence="2 10" id="KW-0645">Protease</keyword>
<name>A0AAT9GPD2_9CREN</name>
<gene>
    <name evidence="10" type="ORF">SJAV_07070</name>
</gene>
<dbReference type="SMART" id="SM00944">
    <property type="entry name" value="Pro-kuma_activ"/>
    <property type="match status" value="1"/>
</dbReference>
<keyword evidence="3" id="KW-0479">Metal-binding</keyword>
<keyword evidence="4" id="KW-0378">Hydrolase</keyword>
<dbReference type="SUPFAM" id="SSF54897">
    <property type="entry name" value="Protease propeptides/inhibitors"/>
    <property type="match status" value="1"/>
</dbReference>
<feature type="domain" description="Peptidase S53" evidence="9">
    <location>
        <begin position="203"/>
        <end position="568"/>
    </location>
</feature>
<dbReference type="InterPro" id="IPR017001">
    <property type="entry name" value="Pept_S53_physarolisin-II_arc"/>
</dbReference>
<dbReference type="CDD" id="cd11377">
    <property type="entry name" value="Pro-peptidase_S53"/>
    <property type="match status" value="1"/>
</dbReference>
<keyword evidence="8" id="KW-1133">Transmembrane helix</keyword>
<reference evidence="10" key="1">
    <citation type="submission" date="2024-03" db="EMBL/GenBank/DDBJ databases">
        <title>Complete genome sequence of Sulfurisphaera javensis strain KD-1.</title>
        <authorList>
            <person name="Sakai H."/>
            <person name="Nur N."/>
            <person name="Suwanto A."/>
            <person name="Kurosawa N."/>
        </authorList>
    </citation>
    <scope>NUCLEOTIDE SEQUENCE</scope>
    <source>
        <strain evidence="10">KD-1</strain>
    </source>
</reference>
<dbReference type="GO" id="GO:0046872">
    <property type="term" value="F:metal ion binding"/>
    <property type="evidence" value="ECO:0007669"/>
    <property type="project" value="UniProtKB-KW"/>
</dbReference>
<dbReference type="EMBL" id="AP031322">
    <property type="protein sequence ID" value="BFH72763.1"/>
    <property type="molecule type" value="Genomic_DNA"/>
</dbReference>
<dbReference type="GO" id="GO:0008240">
    <property type="term" value="F:tripeptidyl-peptidase activity"/>
    <property type="evidence" value="ECO:0007669"/>
    <property type="project" value="TreeGrafter"/>
</dbReference>
<keyword evidence="5" id="KW-0720">Serine protease</keyword>
<dbReference type="RefSeq" id="WP_369610962.1">
    <property type="nucleotide sequence ID" value="NZ_AP031322.1"/>
</dbReference>
<evidence type="ECO:0000313" key="10">
    <source>
        <dbReference type="EMBL" id="BFH72763.1"/>
    </source>
</evidence>
<evidence type="ECO:0000256" key="6">
    <source>
        <dbReference type="ARBA" id="ARBA00022837"/>
    </source>
</evidence>
<dbReference type="PANTHER" id="PTHR14218">
    <property type="entry name" value="PROTEASE S8 TRIPEPTIDYL PEPTIDASE I CLN2"/>
    <property type="match status" value="1"/>
</dbReference>
<evidence type="ECO:0000256" key="7">
    <source>
        <dbReference type="ARBA" id="ARBA00023145"/>
    </source>
</evidence>
<protein>
    <submittedName>
        <fullName evidence="10">Protease pro-enzyme activation domain-containing protein</fullName>
    </submittedName>
</protein>
<dbReference type="Pfam" id="PF00082">
    <property type="entry name" value="Peptidase_S8"/>
    <property type="match status" value="1"/>
</dbReference>
<dbReference type="InterPro" id="IPR036852">
    <property type="entry name" value="Peptidase_S8/S53_dom_sf"/>
</dbReference>
<dbReference type="SUPFAM" id="SSF52743">
    <property type="entry name" value="Subtilisin-like"/>
    <property type="match status" value="1"/>
</dbReference>
<dbReference type="InterPro" id="IPR050819">
    <property type="entry name" value="Tripeptidyl-peptidase_I"/>
</dbReference>
<evidence type="ECO:0000256" key="5">
    <source>
        <dbReference type="ARBA" id="ARBA00022825"/>
    </source>
</evidence>
<dbReference type="InterPro" id="IPR030400">
    <property type="entry name" value="Sedolisin_dom"/>
</dbReference>
<feature type="transmembrane region" description="Helical" evidence="8">
    <location>
        <begin position="1272"/>
        <end position="1292"/>
    </location>
</feature>
<dbReference type="KEGG" id="sjv:SJAV_07070"/>
<dbReference type="PANTHER" id="PTHR14218:SF15">
    <property type="entry name" value="TRIPEPTIDYL-PEPTIDASE 1"/>
    <property type="match status" value="1"/>
</dbReference>